<dbReference type="Proteomes" id="UP000000593">
    <property type="component" value="Chromosome 1"/>
</dbReference>
<sequence>MYFMNSLKTILIVISFSLIGTPAFADQLNSFGNYISRTDAKILQVAPTKTKQHAYEAALSKLNALEDTSSIDLNKELKVWSINVQPHKTHLKEGGYVTVQERMNNNGEIEYVGLVNVKVHYVERNSNN</sequence>
<organism evidence="2 3">
    <name type="scientific">Photobacterium profundum (strain SS9)</name>
    <dbReference type="NCBI Taxonomy" id="298386"/>
    <lineage>
        <taxon>Bacteria</taxon>
        <taxon>Pseudomonadati</taxon>
        <taxon>Pseudomonadota</taxon>
        <taxon>Gammaproteobacteria</taxon>
        <taxon>Vibrionales</taxon>
        <taxon>Vibrionaceae</taxon>
        <taxon>Photobacterium</taxon>
    </lineage>
</organism>
<keyword evidence="3" id="KW-1185">Reference proteome</keyword>
<gene>
    <name evidence="2" type="primary">VP0360</name>
    <name evidence="2" type="ordered locus">PBPRA0984</name>
</gene>
<evidence type="ECO:0008006" key="4">
    <source>
        <dbReference type="Google" id="ProtNLM"/>
    </source>
</evidence>
<reference evidence="3" key="1">
    <citation type="journal article" date="2005" name="Science">
        <title>Life at depth: Photobacterium profundum genome sequence and expression analysis.</title>
        <authorList>
            <person name="Vezzi A."/>
            <person name="Campanaro S."/>
            <person name="D'Angelo M."/>
            <person name="Simonato F."/>
            <person name="Vitulo N."/>
            <person name="Lauro F.M."/>
            <person name="Cestaro A."/>
            <person name="Malacrida G."/>
            <person name="Simionati B."/>
            <person name="Cannata N."/>
            <person name="Romualdi C."/>
            <person name="Bartlett D.H."/>
            <person name="Valle G."/>
        </authorList>
    </citation>
    <scope>NUCLEOTIDE SEQUENCE [LARGE SCALE GENOMIC DNA]</scope>
    <source>
        <strain evidence="3">ATCC BAA-1253 / SS9</strain>
    </source>
</reference>
<feature type="signal peptide" evidence="1">
    <location>
        <begin position="1"/>
        <end position="25"/>
    </location>
</feature>
<evidence type="ECO:0000313" key="3">
    <source>
        <dbReference type="Proteomes" id="UP000000593"/>
    </source>
</evidence>
<dbReference type="Pfam" id="PF11777">
    <property type="entry name" value="DUF3316"/>
    <property type="match status" value="1"/>
</dbReference>
<dbReference type="HOGENOM" id="CLU_160675_0_0_6"/>
<dbReference type="InterPro" id="IPR016879">
    <property type="entry name" value="UCP028299"/>
</dbReference>
<evidence type="ECO:0000313" key="2">
    <source>
        <dbReference type="EMBL" id="CAG19395.1"/>
    </source>
</evidence>
<dbReference type="STRING" id="298386.PBPRA0984"/>
<evidence type="ECO:0000256" key="1">
    <source>
        <dbReference type="SAM" id="SignalP"/>
    </source>
</evidence>
<accession>Q6LTI1</accession>
<name>Q6LTI1_PHOPR</name>
<keyword evidence="1" id="KW-0732">Signal</keyword>
<proteinExistence type="predicted"/>
<dbReference type="AlphaFoldDB" id="Q6LTI1"/>
<feature type="chain" id="PRO_5004277879" description="DUF3316 domain-containing protein" evidence="1">
    <location>
        <begin position="26"/>
        <end position="128"/>
    </location>
</feature>
<dbReference type="PIRSF" id="PIRSF028299">
    <property type="entry name" value="UCP028299"/>
    <property type="match status" value="1"/>
</dbReference>
<dbReference type="KEGG" id="ppr:PBPRA0984"/>
<protein>
    <recommendedName>
        <fullName evidence="4">DUF3316 domain-containing protein</fullName>
    </recommendedName>
</protein>
<dbReference type="EMBL" id="CR378666">
    <property type="protein sequence ID" value="CAG19395.1"/>
    <property type="molecule type" value="Genomic_DNA"/>
</dbReference>
<dbReference type="eggNOG" id="ENOG5031N4J">
    <property type="taxonomic scope" value="Bacteria"/>
</dbReference>